<evidence type="ECO:0000313" key="9">
    <source>
        <dbReference type="Proteomes" id="UP000001578"/>
    </source>
</evidence>
<dbReference type="SUPFAM" id="SSF88946">
    <property type="entry name" value="Sigma2 domain of RNA polymerase sigma factors"/>
    <property type="match status" value="1"/>
</dbReference>
<keyword evidence="4" id="KW-0731">Sigma factor</keyword>
<comment type="similarity">
    <text evidence="1">Belongs to the sigma-70 factor family.</text>
</comment>
<keyword evidence="5" id="KW-0238">DNA-binding</keyword>
<gene>
    <name evidence="8" type="ordered locus">GTNG_3372</name>
</gene>
<keyword evidence="6" id="KW-0804">Transcription</keyword>
<dbReference type="InterPro" id="IPR007627">
    <property type="entry name" value="RNA_pol_sigma70_r2"/>
</dbReference>
<dbReference type="Gene3D" id="1.20.140.160">
    <property type="match status" value="1"/>
</dbReference>
<protein>
    <submittedName>
        <fullName evidence="8">Sigma-B general stress transcription factor</fullName>
    </submittedName>
</protein>
<dbReference type="Pfam" id="PF04542">
    <property type="entry name" value="Sigma70_r2"/>
    <property type="match status" value="1"/>
</dbReference>
<dbReference type="Proteomes" id="UP000001578">
    <property type="component" value="Chromosome"/>
</dbReference>
<evidence type="ECO:0000256" key="5">
    <source>
        <dbReference type="ARBA" id="ARBA00023125"/>
    </source>
</evidence>
<dbReference type="InterPro" id="IPR013324">
    <property type="entry name" value="RNA_pol_sigma_r3/r4-like"/>
</dbReference>
<organism evidence="8 9">
    <name type="scientific">Geobacillus thermodenitrificans (strain NG80-2)</name>
    <dbReference type="NCBI Taxonomy" id="420246"/>
    <lineage>
        <taxon>Bacteria</taxon>
        <taxon>Bacillati</taxon>
        <taxon>Bacillota</taxon>
        <taxon>Bacilli</taxon>
        <taxon>Bacillales</taxon>
        <taxon>Anoxybacillaceae</taxon>
        <taxon>Geobacillus</taxon>
    </lineage>
</organism>
<evidence type="ECO:0000259" key="7">
    <source>
        <dbReference type="PROSITE" id="PS50943"/>
    </source>
</evidence>
<dbReference type="Pfam" id="PF04545">
    <property type="entry name" value="Sigma70_r4"/>
    <property type="match status" value="1"/>
</dbReference>
<dbReference type="PANTHER" id="PTHR30385:SF4">
    <property type="entry name" value="RNA POLYMERASE SIGMA-E FACTOR"/>
    <property type="match status" value="1"/>
</dbReference>
<dbReference type="Pfam" id="PF04539">
    <property type="entry name" value="Sigma70_r3"/>
    <property type="match status" value="1"/>
</dbReference>
<dbReference type="PRINTS" id="PR00046">
    <property type="entry name" value="SIGMA70FCT"/>
</dbReference>
<proteinExistence type="inferred from homology"/>
<name>A4ITQ5_GEOTN</name>
<dbReference type="AlphaFoldDB" id="A4ITQ5"/>
<sequence length="258" mass="29249">MPMNVYPPPLSKSKLDALISAYQQTKTEEAATALLVRFEPLIAAAAKKMARSRPDFYEDLFQVGRLSFLRLLEHYDPNQGTSFESYAMKSLIGYMKNYLRDKAWYIQVPRRVKENGSKVQKAIDELTVTLERSPNIEEIANHLGLSVEETIEILAGRDHYQAISIDAPVQDGEKDATTIGEFLADDTNEVEALIERLDLQEAIGKLSEQERIVIEAVFRRGETQRSLAKRLGVSQMTISRIQKRAIEKLKRQLAAYSS</sequence>
<dbReference type="NCBIfam" id="TIGR02937">
    <property type="entry name" value="sigma70-ECF"/>
    <property type="match status" value="1"/>
</dbReference>
<evidence type="ECO:0000313" key="8">
    <source>
        <dbReference type="EMBL" id="ABO68709.1"/>
    </source>
</evidence>
<evidence type="ECO:0000256" key="1">
    <source>
        <dbReference type="ARBA" id="ARBA00007788"/>
    </source>
</evidence>
<dbReference type="InterPro" id="IPR000943">
    <property type="entry name" value="RNA_pol_sigma70"/>
</dbReference>
<dbReference type="GO" id="GO:0006352">
    <property type="term" value="P:DNA-templated transcription initiation"/>
    <property type="evidence" value="ECO:0007669"/>
    <property type="project" value="InterPro"/>
</dbReference>
<dbReference type="GO" id="GO:0030435">
    <property type="term" value="P:sporulation resulting in formation of a cellular spore"/>
    <property type="evidence" value="ECO:0007669"/>
    <property type="project" value="UniProtKB-KW"/>
</dbReference>
<dbReference type="InterPro" id="IPR013325">
    <property type="entry name" value="RNA_pol_sigma_r2"/>
</dbReference>
<dbReference type="SUPFAM" id="SSF88659">
    <property type="entry name" value="Sigma3 and sigma4 domains of RNA polymerase sigma factors"/>
    <property type="match status" value="2"/>
</dbReference>
<dbReference type="InterPro" id="IPR007624">
    <property type="entry name" value="RNA_pol_sigma70_r3"/>
</dbReference>
<dbReference type="KEGG" id="gtn:GTNG_3372"/>
<evidence type="ECO:0000256" key="6">
    <source>
        <dbReference type="ARBA" id="ARBA00023163"/>
    </source>
</evidence>
<feature type="domain" description="HTH cro/C1-type" evidence="7">
    <location>
        <begin position="223"/>
        <end position="241"/>
    </location>
</feature>
<dbReference type="CDD" id="cd06171">
    <property type="entry name" value="Sigma70_r4"/>
    <property type="match status" value="1"/>
</dbReference>
<dbReference type="InterPro" id="IPR001387">
    <property type="entry name" value="Cro/C1-type_HTH"/>
</dbReference>
<dbReference type="InterPro" id="IPR014284">
    <property type="entry name" value="RNA_pol_sigma-70_dom"/>
</dbReference>
<keyword evidence="2" id="KW-0749">Sporulation</keyword>
<evidence type="ECO:0000256" key="2">
    <source>
        <dbReference type="ARBA" id="ARBA00022969"/>
    </source>
</evidence>
<evidence type="ECO:0000256" key="4">
    <source>
        <dbReference type="ARBA" id="ARBA00023082"/>
    </source>
</evidence>
<accession>A4ITQ5</accession>
<dbReference type="HOGENOM" id="CLU_014793_8_5_9"/>
<dbReference type="GO" id="GO:0016987">
    <property type="term" value="F:sigma factor activity"/>
    <property type="evidence" value="ECO:0007669"/>
    <property type="project" value="UniProtKB-KW"/>
</dbReference>
<dbReference type="Gene3D" id="1.10.1740.10">
    <property type="match status" value="1"/>
</dbReference>
<dbReference type="InterPro" id="IPR007630">
    <property type="entry name" value="RNA_pol_sigma70_r4"/>
</dbReference>
<dbReference type="GO" id="GO:0003677">
    <property type="term" value="F:DNA binding"/>
    <property type="evidence" value="ECO:0007669"/>
    <property type="project" value="UniProtKB-KW"/>
</dbReference>
<dbReference type="PROSITE" id="PS50943">
    <property type="entry name" value="HTH_CROC1"/>
    <property type="match status" value="1"/>
</dbReference>
<keyword evidence="3" id="KW-0805">Transcription regulation</keyword>
<reference evidence="8 9" key="1">
    <citation type="journal article" date="2007" name="Proc. Natl. Acad. Sci. U.S.A.">
        <title>Genome and proteome of long-chain alkane degrading Geobacillus thermodenitrificans NG80-2 isolated from a deep-subsurface oil reservoir.</title>
        <authorList>
            <person name="Feng L."/>
            <person name="Wang W."/>
            <person name="Cheng J."/>
            <person name="Ren Y."/>
            <person name="Zhao G."/>
            <person name="Gao C."/>
            <person name="Tang Y."/>
            <person name="Liu X."/>
            <person name="Han W."/>
            <person name="Peng X."/>
            <person name="Liu R."/>
            <person name="Wang L."/>
        </authorList>
    </citation>
    <scope>NUCLEOTIDE SEQUENCE [LARGE SCALE GENOMIC DNA]</scope>
    <source>
        <strain evidence="8 9">NG80-2</strain>
    </source>
</reference>
<dbReference type="eggNOG" id="COG1191">
    <property type="taxonomic scope" value="Bacteria"/>
</dbReference>
<dbReference type="PANTHER" id="PTHR30385">
    <property type="entry name" value="SIGMA FACTOR F FLAGELLAR"/>
    <property type="match status" value="1"/>
</dbReference>
<dbReference type="EMBL" id="CP000557">
    <property type="protein sequence ID" value="ABO68709.1"/>
    <property type="molecule type" value="Genomic_DNA"/>
</dbReference>
<evidence type="ECO:0000256" key="3">
    <source>
        <dbReference type="ARBA" id="ARBA00023015"/>
    </source>
</evidence>